<dbReference type="EMBL" id="JBHPBY010000521">
    <property type="protein sequence ID" value="MFC1853524.1"/>
    <property type="molecule type" value="Genomic_DNA"/>
</dbReference>
<evidence type="ECO:0000313" key="1">
    <source>
        <dbReference type="EMBL" id="MFC1853524.1"/>
    </source>
</evidence>
<proteinExistence type="predicted"/>
<name>A0ABV6Z4Z6_UNCC1</name>
<dbReference type="Proteomes" id="UP001594351">
    <property type="component" value="Unassembled WGS sequence"/>
</dbReference>
<protein>
    <submittedName>
        <fullName evidence="1">Uncharacterized protein</fullName>
    </submittedName>
</protein>
<gene>
    <name evidence="1" type="ORF">ACFL27_25315</name>
</gene>
<comment type="caution">
    <text evidence="1">The sequence shown here is derived from an EMBL/GenBank/DDBJ whole genome shotgun (WGS) entry which is preliminary data.</text>
</comment>
<evidence type="ECO:0000313" key="2">
    <source>
        <dbReference type="Proteomes" id="UP001594351"/>
    </source>
</evidence>
<sequence length="157" mass="17994">MRDYDISERCDCLFEGTMFQAGLDAARGFAWQREGDGITDQLWSTQVRTLAKLILLLGVDPSLDEHERERIAASLELDLLFLNDCAGFIETKPGYRRRGKAIKTVLDEVVKRPCILDRFLLSGHMAGLWGLPLRWDVQTRVLRSPVFRRSFSRAPPR</sequence>
<accession>A0ABV6Z4Z6</accession>
<reference evidence="1 2" key="1">
    <citation type="submission" date="2024-09" db="EMBL/GenBank/DDBJ databases">
        <title>Laminarin stimulates single cell rates of sulfate reduction while oxygen inhibits transcriptomic activity in coastal marine sediment.</title>
        <authorList>
            <person name="Lindsay M."/>
            <person name="Orcutt B."/>
            <person name="Emerson D."/>
            <person name="Stepanauskas R."/>
            <person name="D'Angelo T."/>
        </authorList>
    </citation>
    <scope>NUCLEOTIDE SEQUENCE [LARGE SCALE GENOMIC DNA]</scope>
    <source>
        <strain evidence="1">SAG AM-311-K15</strain>
    </source>
</reference>
<organism evidence="1 2">
    <name type="scientific">candidate division CSSED10-310 bacterium</name>
    <dbReference type="NCBI Taxonomy" id="2855610"/>
    <lineage>
        <taxon>Bacteria</taxon>
        <taxon>Bacteria division CSSED10-310</taxon>
    </lineage>
</organism>
<keyword evidence="2" id="KW-1185">Reference proteome</keyword>